<dbReference type="PANTHER" id="PTHR11528">
    <property type="entry name" value="HEAT SHOCK PROTEIN 90 FAMILY MEMBER"/>
    <property type="match status" value="1"/>
</dbReference>
<reference evidence="6 7" key="1">
    <citation type="submission" date="2019-11" db="EMBL/GenBank/DDBJ databases">
        <title>Spirosoma endbachense sp. nov., isolated from a natural salt meadow.</title>
        <authorList>
            <person name="Rojas J."/>
            <person name="Ambika Manirajan B."/>
            <person name="Ratering S."/>
            <person name="Suarez C."/>
            <person name="Geissler-Plaum R."/>
            <person name="Schnell S."/>
        </authorList>
    </citation>
    <scope>NUCLEOTIDE SEQUENCE [LARGE SCALE GENOMIC DNA]</scope>
    <source>
        <strain evidence="6 7">I-24</strain>
    </source>
</reference>
<dbReference type="GO" id="GO:0005524">
    <property type="term" value="F:ATP binding"/>
    <property type="evidence" value="ECO:0007669"/>
    <property type="project" value="UniProtKB-KW"/>
</dbReference>
<proteinExistence type="inferred from homology"/>
<dbReference type="InterPro" id="IPR020575">
    <property type="entry name" value="Hsp90_N"/>
</dbReference>
<sequence>MNKRITIPKKLEMILNQSPDIEAIVKKTATDFAPIFRDNKLYFFEDYTDHGIEHIENVLSAAENIIVDNTFNIITPNDVSALILSVLLHDIGMHTGFETFKSIIENHAYDDVMVNSIDSKTWSELWEEYLSEAKKFSTKQRLMIFGDESWEFKIPNLARKNSLDGDDRKLIGEFIRRHHARLSHEISLKGGIVGADNNFVPFAEGINPVIAKIIGIVARSHGMNLRDTFVYLREIGDISWKKPLDVNVIFLMVVLRIADYFQIDASRVNSNLLKLKTFSSPLSILEHDKHLSIESTSEWHDDPESLFVLAKPYTSLLFLKVNSLLKDIQHELDLSWAVLGEIYGKEPLDKQLKIKYRRIISNLNKESTFLKNVNYVPEKVNFEADSELIKLLIAPLYGENPSYGVRELTQNSVDACKEREYEEALNDSIYTQNIEINIYKKNEDYFFTILDNGKGMNLFEIKNYFLKAGSSFRKSLDWKQRFTDDSGKALIERTGRFGVGVLAAFLIGNEIEVTTRSMNEKTGYTFKTLIDTEQIEINRDVKAEIGTKISIKTTMEVALQLLRNNVTWDAWYRLKTPKIHFISNLIQHQKDYYSKYDNPSRDEQLSDNWHKLDIEKFGVVHWHYPVESVIGDNVSRIDNYKERSNYVLCNGILIPFANIFNLPKTRLKELIQISPRVSIFDRDNKLPITLSRNNFDGDLPFINELYLDIYKDLLAKLLCYKTKCDVKDGSIRIDHNRFTHPGVKSGFALYFSKDGFTINYPYIRKKIMGKYNFIKLNIETKDNKYHAQYSIPELENVMYFYQINAFSSISSFKEVIDPYYYYGTVGGRIFLKKELFSSIFLPQKNILRYKLHSAHKEAWEKGKWVAIDYDYNQNLVIDMNEVTNNDRIHSIIVFEGKSMPWYRVDDIGSKNALLFDILLKKYLRDDVVIPYEMSDRQALFPDAFLELEPYMRKYIQ</sequence>
<evidence type="ECO:0000256" key="1">
    <source>
        <dbReference type="ARBA" id="ARBA00008239"/>
    </source>
</evidence>
<dbReference type="GO" id="GO:0016887">
    <property type="term" value="F:ATP hydrolysis activity"/>
    <property type="evidence" value="ECO:0007669"/>
    <property type="project" value="InterPro"/>
</dbReference>
<dbReference type="Gene3D" id="3.30.565.10">
    <property type="entry name" value="Histidine kinase-like ATPase, C-terminal domain"/>
    <property type="match status" value="1"/>
</dbReference>
<dbReference type="RefSeq" id="WP_162389699.1">
    <property type="nucleotide sequence ID" value="NZ_CP045997.1"/>
</dbReference>
<keyword evidence="4" id="KW-0143">Chaperone</keyword>
<dbReference type="InterPro" id="IPR056471">
    <property type="entry name" value="HD-CE"/>
</dbReference>
<dbReference type="AlphaFoldDB" id="A0A6P1W2L5"/>
<dbReference type="GO" id="GO:0051082">
    <property type="term" value="F:unfolded protein binding"/>
    <property type="evidence" value="ECO:0007669"/>
    <property type="project" value="InterPro"/>
</dbReference>
<comment type="similarity">
    <text evidence="1">Belongs to the heat shock protein 90 family.</text>
</comment>
<protein>
    <recommendedName>
        <fullName evidence="5">HD-CE domain-containing protein</fullName>
    </recommendedName>
</protein>
<dbReference type="Pfam" id="PF13589">
    <property type="entry name" value="HATPase_c_3"/>
    <property type="match status" value="1"/>
</dbReference>
<gene>
    <name evidence="6" type="ORF">GJR95_31670</name>
</gene>
<evidence type="ECO:0000256" key="4">
    <source>
        <dbReference type="ARBA" id="ARBA00023186"/>
    </source>
</evidence>
<organism evidence="6 7">
    <name type="scientific">Spirosoma endbachense</name>
    <dbReference type="NCBI Taxonomy" id="2666025"/>
    <lineage>
        <taxon>Bacteria</taxon>
        <taxon>Pseudomonadati</taxon>
        <taxon>Bacteroidota</taxon>
        <taxon>Cytophagia</taxon>
        <taxon>Cytophagales</taxon>
        <taxon>Cytophagaceae</taxon>
        <taxon>Spirosoma</taxon>
    </lineage>
</organism>
<dbReference type="SUPFAM" id="SSF55874">
    <property type="entry name" value="ATPase domain of HSP90 chaperone/DNA topoisomerase II/histidine kinase"/>
    <property type="match status" value="1"/>
</dbReference>
<dbReference type="Proteomes" id="UP000464577">
    <property type="component" value="Chromosome"/>
</dbReference>
<dbReference type="Gene3D" id="1.10.3210.10">
    <property type="entry name" value="Hypothetical protein af1432"/>
    <property type="match status" value="1"/>
</dbReference>
<evidence type="ECO:0000313" key="7">
    <source>
        <dbReference type="Proteomes" id="UP000464577"/>
    </source>
</evidence>
<accession>A0A6P1W2L5</accession>
<evidence type="ECO:0000313" key="6">
    <source>
        <dbReference type="EMBL" id="QHV99295.1"/>
    </source>
</evidence>
<dbReference type="InterPro" id="IPR036890">
    <property type="entry name" value="HATPase_C_sf"/>
</dbReference>
<keyword evidence="7" id="KW-1185">Reference proteome</keyword>
<feature type="domain" description="HD-CE" evidence="5">
    <location>
        <begin position="44"/>
        <end position="333"/>
    </location>
</feature>
<evidence type="ECO:0000256" key="3">
    <source>
        <dbReference type="ARBA" id="ARBA00022840"/>
    </source>
</evidence>
<dbReference type="KEGG" id="senf:GJR95_31670"/>
<name>A0A6P1W2L5_9BACT</name>
<dbReference type="PRINTS" id="PR00775">
    <property type="entry name" value="HEATSHOCK90"/>
</dbReference>
<dbReference type="Pfam" id="PF24391">
    <property type="entry name" value="HD-CE"/>
    <property type="match status" value="1"/>
</dbReference>
<dbReference type="SUPFAM" id="SSF109604">
    <property type="entry name" value="HD-domain/PDEase-like"/>
    <property type="match status" value="1"/>
</dbReference>
<evidence type="ECO:0000256" key="2">
    <source>
        <dbReference type="ARBA" id="ARBA00022741"/>
    </source>
</evidence>
<dbReference type="GO" id="GO:0140662">
    <property type="term" value="F:ATP-dependent protein folding chaperone"/>
    <property type="evidence" value="ECO:0007669"/>
    <property type="project" value="InterPro"/>
</dbReference>
<dbReference type="EMBL" id="CP045997">
    <property type="protein sequence ID" value="QHV99295.1"/>
    <property type="molecule type" value="Genomic_DNA"/>
</dbReference>
<evidence type="ECO:0000259" key="5">
    <source>
        <dbReference type="Pfam" id="PF24391"/>
    </source>
</evidence>
<keyword evidence="2" id="KW-0547">Nucleotide-binding</keyword>
<keyword evidence="3" id="KW-0067">ATP-binding</keyword>
<dbReference type="InterPro" id="IPR001404">
    <property type="entry name" value="Hsp90_fam"/>
</dbReference>